<evidence type="ECO:0000256" key="7">
    <source>
        <dbReference type="ARBA" id="ARBA00023242"/>
    </source>
</evidence>
<dbReference type="PANTHER" id="PTHR45801:SF1">
    <property type="entry name" value="TRANSCRIPTIONAL REGULATOR SUPERMAN"/>
    <property type="match status" value="1"/>
</dbReference>
<feature type="compositionally biased region" description="Low complexity" evidence="9">
    <location>
        <begin position="108"/>
        <end position="119"/>
    </location>
</feature>
<feature type="region of interest" description="Disordered" evidence="9">
    <location>
        <begin position="85"/>
        <end position="119"/>
    </location>
</feature>
<feature type="region of interest" description="Disordered" evidence="9">
    <location>
        <begin position="183"/>
        <end position="249"/>
    </location>
</feature>
<keyword evidence="6" id="KW-0804">Transcription</keyword>
<dbReference type="SUPFAM" id="SSF57667">
    <property type="entry name" value="beta-beta-alpha zinc fingers"/>
    <property type="match status" value="1"/>
</dbReference>
<gene>
    <name evidence="11" type="ORF">LITE_LOCUS39417</name>
</gene>
<evidence type="ECO:0000313" key="12">
    <source>
        <dbReference type="Proteomes" id="UP001154282"/>
    </source>
</evidence>
<dbReference type="GO" id="GO:0008270">
    <property type="term" value="F:zinc ion binding"/>
    <property type="evidence" value="ECO:0007669"/>
    <property type="project" value="UniProtKB-KW"/>
</dbReference>
<dbReference type="SMART" id="SM00355">
    <property type="entry name" value="ZnF_C2H2"/>
    <property type="match status" value="1"/>
</dbReference>
<dbReference type="Pfam" id="PF13912">
    <property type="entry name" value="zf-C2H2_6"/>
    <property type="match status" value="1"/>
</dbReference>
<evidence type="ECO:0000259" key="10">
    <source>
        <dbReference type="PROSITE" id="PS50157"/>
    </source>
</evidence>
<comment type="caution">
    <text evidence="11">The sequence shown here is derived from an EMBL/GenBank/DDBJ whole genome shotgun (WGS) entry which is preliminary data.</text>
</comment>
<dbReference type="InterPro" id="IPR013087">
    <property type="entry name" value="Znf_C2H2_type"/>
</dbReference>
<feature type="compositionally biased region" description="Basic residues" evidence="9">
    <location>
        <begin position="85"/>
        <end position="94"/>
    </location>
</feature>
<keyword evidence="4" id="KW-0862">Zinc</keyword>
<keyword evidence="7" id="KW-0539">Nucleus</keyword>
<feature type="domain" description="C2H2-type" evidence="10">
    <location>
        <begin position="59"/>
        <end position="86"/>
    </location>
</feature>
<keyword evidence="2" id="KW-0479">Metal-binding</keyword>
<proteinExistence type="predicted"/>
<evidence type="ECO:0000256" key="9">
    <source>
        <dbReference type="SAM" id="MobiDB-lite"/>
    </source>
</evidence>
<organism evidence="11 12">
    <name type="scientific">Linum tenue</name>
    <dbReference type="NCBI Taxonomy" id="586396"/>
    <lineage>
        <taxon>Eukaryota</taxon>
        <taxon>Viridiplantae</taxon>
        <taxon>Streptophyta</taxon>
        <taxon>Embryophyta</taxon>
        <taxon>Tracheophyta</taxon>
        <taxon>Spermatophyta</taxon>
        <taxon>Magnoliopsida</taxon>
        <taxon>eudicotyledons</taxon>
        <taxon>Gunneridae</taxon>
        <taxon>Pentapetalae</taxon>
        <taxon>rosids</taxon>
        <taxon>fabids</taxon>
        <taxon>Malpighiales</taxon>
        <taxon>Linaceae</taxon>
        <taxon>Linum</taxon>
    </lineage>
</organism>
<feature type="compositionally biased region" description="Low complexity" evidence="9">
    <location>
        <begin position="199"/>
        <end position="210"/>
    </location>
</feature>
<dbReference type="PANTHER" id="PTHR45801">
    <property type="entry name" value="OS07G0101800 PROTEIN"/>
    <property type="match status" value="1"/>
</dbReference>
<keyword evidence="3 8" id="KW-0863">Zinc-finger</keyword>
<evidence type="ECO:0000313" key="11">
    <source>
        <dbReference type="EMBL" id="CAI0472859.1"/>
    </source>
</evidence>
<dbReference type="Proteomes" id="UP001154282">
    <property type="component" value="Unassembled WGS sequence"/>
</dbReference>
<dbReference type="InterPro" id="IPR052426">
    <property type="entry name" value="Plant_dev_regulator"/>
</dbReference>
<dbReference type="AlphaFoldDB" id="A0AAV0PP76"/>
<feature type="compositionally biased region" description="Pro residues" evidence="9">
    <location>
        <begin position="96"/>
        <end position="107"/>
    </location>
</feature>
<keyword evidence="12" id="KW-1185">Reference proteome</keyword>
<keyword evidence="5" id="KW-0805">Transcription regulation</keyword>
<evidence type="ECO:0000256" key="2">
    <source>
        <dbReference type="ARBA" id="ARBA00022723"/>
    </source>
</evidence>
<dbReference type="PROSITE" id="PS50157">
    <property type="entry name" value="ZINC_FINGER_C2H2_2"/>
    <property type="match status" value="1"/>
</dbReference>
<evidence type="ECO:0000256" key="3">
    <source>
        <dbReference type="ARBA" id="ARBA00022771"/>
    </source>
</evidence>
<evidence type="ECO:0000256" key="4">
    <source>
        <dbReference type="ARBA" id="ARBA00022833"/>
    </source>
</evidence>
<feature type="compositionally biased region" description="Acidic residues" evidence="9">
    <location>
        <begin position="27"/>
        <end position="36"/>
    </location>
</feature>
<accession>A0AAV0PP76</accession>
<feature type="compositionally biased region" description="Basic and acidic residues" evidence="9">
    <location>
        <begin position="226"/>
        <end position="238"/>
    </location>
</feature>
<evidence type="ECO:0000256" key="1">
    <source>
        <dbReference type="ARBA" id="ARBA00004123"/>
    </source>
</evidence>
<comment type="subcellular location">
    <subcellularLocation>
        <location evidence="1">Nucleus</location>
    </subcellularLocation>
</comment>
<protein>
    <recommendedName>
        <fullName evidence="10">C2H2-type domain-containing protein</fullName>
    </recommendedName>
</protein>
<feature type="region of interest" description="Disordered" evidence="9">
    <location>
        <begin position="1"/>
        <end position="38"/>
    </location>
</feature>
<name>A0AAV0PP76_9ROSI</name>
<evidence type="ECO:0000256" key="6">
    <source>
        <dbReference type="ARBA" id="ARBA00023163"/>
    </source>
</evidence>
<sequence>MLASGSAAAVPPTTWVWNPRGGKTGQDEEDENEEESWEVKAFEEDAGNIMGSTWPPRSYTCTFCRREFRSAQALGGHMNVHRRDRAKLHHHHHQTLPPPPPPPPNPTTNPSSASSPYIIPSTEFSTAAGGLCLLYQFPNPNTHHHAAAAGGGYNTAISSAATNACTTADAPSTLLSMAPYAQHRHNRGQSRNPYPPPRRNNSSSSPPQYYDFGGGGGGGQLAAAEGNDKEEVDLELRLGQRSTSSSSSA</sequence>
<dbReference type="EMBL" id="CAMGYJ010000009">
    <property type="protein sequence ID" value="CAI0472859.1"/>
    <property type="molecule type" value="Genomic_DNA"/>
</dbReference>
<evidence type="ECO:0000256" key="8">
    <source>
        <dbReference type="PROSITE-ProRule" id="PRU00042"/>
    </source>
</evidence>
<dbReference type="PROSITE" id="PS00028">
    <property type="entry name" value="ZINC_FINGER_C2H2_1"/>
    <property type="match status" value="1"/>
</dbReference>
<dbReference type="InterPro" id="IPR036236">
    <property type="entry name" value="Znf_C2H2_sf"/>
</dbReference>
<dbReference type="GO" id="GO:0005634">
    <property type="term" value="C:nucleus"/>
    <property type="evidence" value="ECO:0007669"/>
    <property type="project" value="UniProtKB-SubCell"/>
</dbReference>
<reference evidence="11" key="1">
    <citation type="submission" date="2022-08" db="EMBL/GenBank/DDBJ databases">
        <authorList>
            <person name="Gutierrez-Valencia J."/>
        </authorList>
    </citation>
    <scope>NUCLEOTIDE SEQUENCE</scope>
</reference>
<evidence type="ECO:0000256" key="5">
    <source>
        <dbReference type="ARBA" id="ARBA00023015"/>
    </source>
</evidence>